<reference evidence="5" key="2">
    <citation type="journal article" date="2018" name="Environ. Sci. Technol.">
        <title>The Toxicogenome of Hyalella azteca: A Model for Sediment Ecotoxicology and Evolutionary Toxicology.</title>
        <authorList>
            <person name="Poynton H.C."/>
            <person name="Hasenbein S."/>
            <person name="Benoit J.B."/>
            <person name="Sepulveda M.S."/>
            <person name="Poelchau M.F."/>
            <person name="Hughes D.S.T."/>
            <person name="Murali S.C."/>
            <person name="Chen S."/>
            <person name="Glastad K.M."/>
            <person name="Goodisman M.A.D."/>
            <person name="Werren J.H."/>
            <person name="Vineis J.H."/>
            <person name="Bowen J.L."/>
            <person name="Friedrich M."/>
            <person name="Jones J."/>
            <person name="Robertson H.M."/>
            <person name="Feyereisen R."/>
            <person name="Mechler-Hickson A."/>
            <person name="Mathers N."/>
            <person name="Lee C.E."/>
            <person name="Colbourne J.K."/>
            <person name="Biales A."/>
            <person name="Johnston J.S."/>
            <person name="Wellborn G.A."/>
            <person name="Rosendale A.J."/>
            <person name="Cridge A.G."/>
            <person name="Munoz-Torres M.C."/>
            <person name="Bain P.A."/>
            <person name="Manny A.R."/>
            <person name="Major K.M."/>
            <person name="Lambert F.N."/>
            <person name="Vulpe C.D."/>
            <person name="Tuck P."/>
            <person name="Blalock B.J."/>
            <person name="Lin Y.Y."/>
            <person name="Smith M.E."/>
            <person name="Ochoa-Acuna H."/>
            <person name="Chen M.M."/>
            <person name="Childers C.P."/>
            <person name="Qu J."/>
            <person name="Dugan S."/>
            <person name="Lee S.L."/>
            <person name="Chao H."/>
            <person name="Dinh H."/>
            <person name="Han Y."/>
            <person name="Doddapaneni H."/>
            <person name="Worley K.C."/>
            <person name="Muzny D.M."/>
            <person name="Gibbs R.A."/>
            <person name="Richards S."/>
        </authorList>
    </citation>
    <scope>NUCLEOTIDE SEQUENCE</scope>
    <source>
        <strain evidence="5">HAZT.00-mixed</strain>
        <tissue evidence="5">Whole organism</tissue>
    </source>
</reference>
<dbReference type="GO" id="GO:0005524">
    <property type="term" value="F:ATP binding"/>
    <property type="evidence" value="ECO:0007669"/>
    <property type="project" value="UniProtKB-KW"/>
</dbReference>
<evidence type="ECO:0000259" key="4">
    <source>
        <dbReference type="PROSITE" id="PS51193"/>
    </source>
</evidence>
<dbReference type="PANTHER" id="PTHR11472">
    <property type="entry name" value="DNA REPAIR DEAD HELICASE RAD3/XP-D SUBFAMILY MEMBER"/>
    <property type="match status" value="1"/>
</dbReference>
<dbReference type="GO" id="GO:0016818">
    <property type="term" value="F:hydrolase activity, acting on acid anhydrides, in phosphorus-containing anhydrides"/>
    <property type="evidence" value="ECO:0007669"/>
    <property type="project" value="InterPro"/>
</dbReference>
<organism evidence="5">
    <name type="scientific">Hyalella azteca</name>
    <name type="common">Amphipod</name>
    <dbReference type="NCBI Taxonomy" id="294128"/>
    <lineage>
        <taxon>Eukaryota</taxon>
        <taxon>Metazoa</taxon>
        <taxon>Ecdysozoa</taxon>
        <taxon>Arthropoda</taxon>
        <taxon>Crustacea</taxon>
        <taxon>Multicrustacea</taxon>
        <taxon>Malacostraca</taxon>
        <taxon>Eumalacostraca</taxon>
        <taxon>Peracarida</taxon>
        <taxon>Amphipoda</taxon>
        <taxon>Senticaudata</taxon>
        <taxon>Talitrida</taxon>
        <taxon>Talitroidea</taxon>
        <taxon>Hyalellidae</taxon>
        <taxon>Hyalella</taxon>
    </lineage>
</organism>
<protein>
    <recommendedName>
        <fullName evidence="4">Helicase ATP-binding domain-containing protein</fullName>
    </recommendedName>
</protein>
<proteinExistence type="predicted"/>
<dbReference type="InterPro" id="IPR045028">
    <property type="entry name" value="DinG/Rad3-like"/>
</dbReference>
<dbReference type="PROSITE" id="PS51193">
    <property type="entry name" value="HELICASE_ATP_BIND_2"/>
    <property type="match status" value="1"/>
</dbReference>
<name>A0A6A0HAA5_HYAAZ</name>
<dbReference type="GO" id="GO:0005634">
    <property type="term" value="C:nucleus"/>
    <property type="evidence" value="ECO:0007669"/>
    <property type="project" value="TreeGrafter"/>
</dbReference>
<dbReference type="SUPFAM" id="SSF52540">
    <property type="entry name" value="P-loop containing nucleoside triphosphate hydrolases"/>
    <property type="match status" value="1"/>
</dbReference>
<dbReference type="InterPro" id="IPR027417">
    <property type="entry name" value="P-loop_NTPase"/>
</dbReference>
<dbReference type="PANTHER" id="PTHR11472:SF1">
    <property type="entry name" value="GENERAL TRANSCRIPTION AND DNA REPAIR FACTOR IIH HELICASE SUBUNIT XPD"/>
    <property type="match status" value="1"/>
</dbReference>
<dbReference type="NCBIfam" id="TIGR00604">
    <property type="entry name" value="rad3"/>
    <property type="match status" value="1"/>
</dbReference>
<dbReference type="InterPro" id="IPR006554">
    <property type="entry name" value="Helicase-like_DEXD_c2"/>
</dbReference>
<dbReference type="InterPro" id="IPR013020">
    <property type="entry name" value="Rad3/Chl1-like"/>
</dbReference>
<reference evidence="5" key="3">
    <citation type="submission" date="2019-06" db="EMBL/GenBank/DDBJ databases">
        <authorList>
            <person name="Poynton C."/>
            <person name="Hasenbein S."/>
            <person name="Benoit J.B."/>
            <person name="Sepulveda M.S."/>
            <person name="Poelchau M.F."/>
            <person name="Murali S.C."/>
            <person name="Chen S."/>
            <person name="Glastad K.M."/>
            <person name="Werren J.H."/>
            <person name="Vineis J.H."/>
            <person name="Bowen J.L."/>
            <person name="Friedrich M."/>
            <person name="Jones J."/>
            <person name="Robertson H.M."/>
            <person name="Feyereisen R."/>
            <person name="Mechler-Hickson A."/>
            <person name="Mathers N."/>
            <person name="Lee C.E."/>
            <person name="Colbourne J.K."/>
            <person name="Biales A."/>
            <person name="Johnston J.S."/>
            <person name="Wellborn G.A."/>
            <person name="Rosendale A.J."/>
            <person name="Cridge A.G."/>
            <person name="Munoz-Torres M.C."/>
            <person name="Bain P.A."/>
            <person name="Manny A.R."/>
            <person name="Major K.M."/>
            <person name="Lambert F.N."/>
            <person name="Vulpe C.D."/>
            <person name="Tuck P."/>
            <person name="Blalock B.J."/>
            <person name="Lin Y.-Y."/>
            <person name="Smith M.E."/>
            <person name="Ochoa-Acuna H."/>
            <person name="Chen M.-J.M."/>
            <person name="Childers C.P."/>
            <person name="Qu J."/>
            <person name="Dugan S."/>
            <person name="Lee S.L."/>
            <person name="Chao H."/>
            <person name="Dinh H."/>
            <person name="Han Y."/>
            <person name="Doddapaneni H."/>
            <person name="Worley K.C."/>
            <person name="Muzny D.M."/>
            <person name="Gibbs R.A."/>
            <person name="Richards S."/>
        </authorList>
    </citation>
    <scope>NUCLEOTIDE SEQUENCE</scope>
    <source>
        <strain evidence="5">HAZT.00-mixed</strain>
        <tissue evidence="5">Whole organism</tissue>
    </source>
</reference>
<keyword evidence="1" id="KW-0547">Nucleotide-binding</keyword>
<dbReference type="InterPro" id="IPR010614">
    <property type="entry name" value="RAD3-like_helicase_DEAD"/>
</dbReference>
<dbReference type="Proteomes" id="UP000711488">
    <property type="component" value="Unassembled WGS sequence"/>
</dbReference>
<dbReference type="Gene3D" id="3.40.50.300">
    <property type="entry name" value="P-loop containing nucleotide triphosphate hydrolases"/>
    <property type="match status" value="1"/>
</dbReference>
<dbReference type="GO" id="GO:0006366">
    <property type="term" value="P:transcription by RNA polymerase II"/>
    <property type="evidence" value="ECO:0007669"/>
    <property type="project" value="TreeGrafter"/>
</dbReference>
<dbReference type="EMBL" id="JQDR03004670">
    <property type="protein sequence ID" value="KAA0201915.1"/>
    <property type="molecule type" value="Genomic_DNA"/>
</dbReference>
<dbReference type="InterPro" id="IPR014013">
    <property type="entry name" value="Helic_SF1/SF2_ATP-bd_DinG/Rad3"/>
</dbReference>
<dbReference type="OrthoDB" id="272481at2759"/>
<reference evidence="5" key="1">
    <citation type="submission" date="2014-08" db="EMBL/GenBank/DDBJ databases">
        <authorList>
            <person name="Murali S."/>
            <person name="Richards S."/>
            <person name="Bandaranaike D."/>
            <person name="Bellair M."/>
            <person name="Blankenburg K."/>
            <person name="Chao H."/>
            <person name="Dinh H."/>
            <person name="Doddapaneni H."/>
            <person name="Dugan-Rocha S."/>
            <person name="Elkadiri S."/>
            <person name="Gnanaolivu R."/>
            <person name="Hughes D."/>
            <person name="Lee S."/>
            <person name="Li M."/>
            <person name="Ming W."/>
            <person name="Munidasa M."/>
            <person name="Muniz J."/>
            <person name="Nguyen L."/>
            <person name="Osuji N."/>
            <person name="Pu L.-L."/>
            <person name="Puazo M."/>
            <person name="Skinner E."/>
            <person name="Qu C."/>
            <person name="Quiroz J."/>
            <person name="Raj R."/>
            <person name="Weissenberger G."/>
            <person name="Xin Y."/>
            <person name="Zou X."/>
            <person name="Han Y."/>
            <person name="Worley K."/>
            <person name="Muzny D."/>
            <person name="Gibbs R."/>
        </authorList>
    </citation>
    <scope>NUCLEOTIDE SEQUENCE</scope>
    <source>
        <strain evidence="5">HAZT.00-mixed</strain>
        <tissue evidence="5">Whole organism</tissue>
    </source>
</reference>
<keyword evidence="2" id="KW-0378">Hydrolase</keyword>
<dbReference type="GO" id="GO:0006289">
    <property type="term" value="P:nucleotide-excision repair"/>
    <property type="evidence" value="ECO:0007669"/>
    <property type="project" value="UniProtKB-ARBA"/>
</dbReference>
<evidence type="ECO:0000256" key="2">
    <source>
        <dbReference type="ARBA" id="ARBA00022801"/>
    </source>
</evidence>
<evidence type="ECO:0000256" key="3">
    <source>
        <dbReference type="ARBA" id="ARBA00022840"/>
    </source>
</evidence>
<accession>A0A6A0HAA5</accession>
<dbReference type="SMART" id="SM00488">
    <property type="entry name" value="DEXDc2"/>
    <property type="match status" value="1"/>
</dbReference>
<evidence type="ECO:0000256" key="1">
    <source>
        <dbReference type="ARBA" id="ARBA00022741"/>
    </source>
</evidence>
<comment type="caution">
    <text evidence="5">The sequence shown here is derived from an EMBL/GenBank/DDBJ whole genome shotgun (WGS) entry which is preliminary data.</text>
</comment>
<keyword evidence="3" id="KW-0067">ATP-binding</keyword>
<evidence type="ECO:0000313" key="5">
    <source>
        <dbReference type="EMBL" id="KAA0201915.1"/>
    </source>
</evidence>
<dbReference type="Pfam" id="PF06733">
    <property type="entry name" value="DEAD_2"/>
    <property type="match status" value="1"/>
</dbReference>
<dbReference type="AlphaFoldDB" id="A0A6A0HAA5"/>
<dbReference type="GO" id="GO:0003684">
    <property type="term" value="F:damaged DNA binding"/>
    <property type="evidence" value="ECO:0007669"/>
    <property type="project" value="TreeGrafter"/>
</dbReference>
<dbReference type="GO" id="GO:0003678">
    <property type="term" value="F:DNA helicase activity"/>
    <property type="evidence" value="ECO:0007669"/>
    <property type="project" value="InterPro"/>
</dbReference>
<dbReference type="FunFam" id="3.40.50.300:FF:000381">
    <property type="entry name" value="TFIIH basal transcription factor complex helicase subunit"/>
    <property type="match status" value="1"/>
</dbReference>
<dbReference type="GO" id="GO:0045951">
    <property type="term" value="P:positive regulation of mitotic recombination"/>
    <property type="evidence" value="ECO:0007669"/>
    <property type="project" value="TreeGrafter"/>
</dbReference>
<sequence>MEVLFPYEFIYPEQYSYMLDLKRALDAKGHCLLEMPSGTGKTITLLALIVSYLRGNPHNLSKLVYCSRTIPEIEKVIEELRNLLKYIEESTGKPPNITGLALASRRNLCIHPEVSKARDGKVVDSGCYALTASYVRTRAQRDESIGRCDFFEEFDLHGREFPIPSGCYNLDDLKDFGRKKNWCPYFLARHVVNSAQIVVYSYHYLLDPKIAEIVSKEMKKETCVIFDEAHNIDNICVDSMSINLNKRVLDKAKTCINSLSEHVSSG</sequence>
<gene>
    <name evidence="5" type="ORF">HAZT_HAZT009353</name>
</gene>
<feature type="domain" description="Helicase ATP-binding" evidence="4">
    <location>
        <begin position="1"/>
        <end position="266"/>
    </location>
</feature>